<dbReference type="RefSeq" id="WP_377573156.1">
    <property type="nucleotide sequence ID" value="NZ_JBHTMP010000036.1"/>
</dbReference>
<keyword evidence="1" id="KW-0812">Transmembrane</keyword>
<keyword evidence="1" id="KW-0472">Membrane</keyword>
<evidence type="ECO:0000256" key="1">
    <source>
        <dbReference type="SAM" id="Phobius"/>
    </source>
</evidence>
<sequence length="598" mass="65528">MSRTSEELVIPGRHSARRWLPYAISVVAGLVVIAATYVIVRPDPAGCVPLRVNSSSEKSSLIGKLAERYNKSRGRDVAGRCATVTVQGMNSGEAMNELAGGWAGSSPVPQVWLPASSLWIGQLRQLNRDALLPREDHPVIASSPLVIALPKEKGLLLQERGTLGWGEILGAPSQDGWATFGHPELGNFTFSKDNPALSTSGLAATIATYYAASGKEGGSTLTLDDLEKDAVTAYVRGIEANVSHYTDDVVDLLKRHAEADLSLDGEAGVTDLNAIVMQESLVYQYNRGEMSPSSGSSGEPVRPRVPLIALHPREGTYDLDHPYVVLPSTDQQQRQIADDFHEFLLEKPQQEEFQLFGFRDHRRTPSAELSRWTHARGAPRDPFKEPAPEVVTKILEGWNKLSKKANILVAIDTSTSMNAQSGNRSRFERATEATRKALALLGTEDKVALWSFSTETKQHPDAPFKPEVRLSRLDQGALTEKLDKLKADGPGTALYTTVRAAHRHMVENYAPDRINAVVVLTDGRNEYDADNNLARLLRDVKLDPRKPVRIFCIAFDRDSDLGSLEEIAKTSGGKAFDARDPARIEDAFRAVVHSFGAR</sequence>
<dbReference type="SUPFAM" id="SSF53850">
    <property type="entry name" value="Periplasmic binding protein-like II"/>
    <property type="match status" value="1"/>
</dbReference>
<dbReference type="Proteomes" id="UP001597260">
    <property type="component" value="Unassembled WGS sequence"/>
</dbReference>
<name>A0ABW3YGY4_9ACTN</name>
<dbReference type="InterPro" id="IPR036465">
    <property type="entry name" value="vWFA_dom_sf"/>
</dbReference>
<accession>A0ABW3YGY4</accession>
<keyword evidence="4" id="KW-1185">Reference proteome</keyword>
<evidence type="ECO:0000313" key="3">
    <source>
        <dbReference type="EMBL" id="MFD1323724.1"/>
    </source>
</evidence>
<dbReference type="PROSITE" id="PS50234">
    <property type="entry name" value="VWFA"/>
    <property type="match status" value="1"/>
</dbReference>
<dbReference type="Pfam" id="PF00092">
    <property type="entry name" value="VWA"/>
    <property type="match status" value="1"/>
</dbReference>
<feature type="transmembrane region" description="Helical" evidence="1">
    <location>
        <begin position="20"/>
        <end position="40"/>
    </location>
</feature>
<dbReference type="EMBL" id="JBHTMP010000036">
    <property type="protein sequence ID" value="MFD1323724.1"/>
    <property type="molecule type" value="Genomic_DNA"/>
</dbReference>
<dbReference type="SMART" id="SM00327">
    <property type="entry name" value="VWA"/>
    <property type="match status" value="1"/>
</dbReference>
<dbReference type="InterPro" id="IPR002035">
    <property type="entry name" value="VWF_A"/>
</dbReference>
<protein>
    <submittedName>
        <fullName evidence="3">Substrate-binding domain-containing protein</fullName>
    </submittedName>
</protein>
<dbReference type="Gene3D" id="3.40.50.410">
    <property type="entry name" value="von Willebrand factor, type A domain"/>
    <property type="match status" value="1"/>
</dbReference>
<comment type="caution">
    <text evidence="3">The sequence shown here is derived from an EMBL/GenBank/DDBJ whole genome shotgun (WGS) entry which is preliminary data.</text>
</comment>
<keyword evidence="1" id="KW-1133">Transmembrane helix</keyword>
<feature type="domain" description="VWFA" evidence="2">
    <location>
        <begin position="406"/>
        <end position="591"/>
    </location>
</feature>
<reference evidence="4" key="1">
    <citation type="journal article" date="2019" name="Int. J. Syst. Evol. Microbiol.">
        <title>The Global Catalogue of Microorganisms (GCM) 10K type strain sequencing project: providing services to taxonomists for standard genome sequencing and annotation.</title>
        <authorList>
            <consortium name="The Broad Institute Genomics Platform"/>
            <consortium name="The Broad Institute Genome Sequencing Center for Infectious Disease"/>
            <person name="Wu L."/>
            <person name="Ma J."/>
        </authorList>
    </citation>
    <scope>NUCLEOTIDE SEQUENCE [LARGE SCALE GENOMIC DNA]</scope>
    <source>
        <strain evidence="4">JCM 31037</strain>
    </source>
</reference>
<gene>
    <name evidence="3" type="ORF">ACFQ4H_21790</name>
</gene>
<evidence type="ECO:0000259" key="2">
    <source>
        <dbReference type="PROSITE" id="PS50234"/>
    </source>
</evidence>
<dbReference type="SUPFAM" id="SSF53300">
    <property type="entry name" value="vWA-like"/>
    <property type="match status" value="1"/>
</dbReference>
<evidence type="ECO:0000313" key="4">
    <source>
        <dbReference type="Proteomes" id="UP001597260"/>
    </source>
</evidence>
<proteinExistence type="predicted"/>
<dbReference type="Pfam" id="PF13531">
    <property type="entry name" value="SBP_bac_11"/>
    <property type="match status" value="1"/>
</dbReference>
<organism evidence="3 4">
    <name type="scientific">Micromonospora sonneratiae</name>
    <dbReference type="NCBI Taxonomy" id="1184706"/>
    <lineage>
        <taxon>Bacteria</taxon>
        <taxon>Bacillati</taxon>
        <taxon>Actinomycetota</taxon>
        <taxon>Actinomycetes</taxon>
        <taxon>Micromonosporales</taxon>
        <taxon>Micromonosporaceae</taxon>
        <taxon>Micromonospora</taxon>
    </lineage>
</organism>